<protein>
    <recommendedName>
        <fullName evidence="4">Transmembrane protein</fullName>
    </recommendedName>
</protein>
<evidence type="ECO:0000313" key="2">
    <source>
        <dbReference type="EMBL" id="EGG24375.1"/>
    </source>
</evidence>
<accession>F4PJ89</accession>
<proteinExistence type="predicted"/>
<dbReference type="GeneID" id="14876543"/>
<keyword evidence="3" id="KW-1185">Reference proteome</keyword>
<feature type="chain" id="PRO_5003313175" description="Transmembrane protein" evidence="1">
    <location>
        <begin position="24"/>
        <end position="111"/>
    </location>
</feature>
<organism evidence="2 3">
    <name type="scientific">Cavenderia fasciculata</name>
    <name type="common">Slime mold</name>
    <name type="synonym">Dictyostelium fasciculatum</name>
    <dbReference type="NCBI Taxonomy" id="261658"/>
    <lineage>
        <taxon>Eukaryota</taxon>
        <taxon>Amoebozoa</taxon>
        <taxon>Evosea</taxon>
        <taxon>Eumycetozoa</taxon>
        <taxon>Dictyostelia</taxon>
        <taxon>Acytosteliales</taxon>
        <taxon>Cavenderiaceae</taxon>
        <taxon>Cavenderia</taxon>
    </lineage>
</organism>
<name>F4PJ89_CACFS</name>
<keyword evidence="1" id="KW-0732">Signal</keyword>
<evidence type="ECO:0008006" key="4">
    <source>
        <dbReference type="Google" id="ProtNLM"/>
    </source>
</evidence>
<dbReference type="KEGG" id="dfa:DFA_06525"/>
<evidence type="ECO:0000256" key="1">
    <source>
        <dbReference type="SAM" id="SignalP"/>
    </source>
</evidence>
<dbReference type="AlphaFoldDB" id="F4PJ89"/>
<gene>
    <name evidence="2" type="ORF">DFA_06525</name>
</gene>
<dbReference type="Proteomes" id="UP000007797">
    <property type="component" value="Unassembled WGS sequence"/>
</dbReference>
<dbReference type="RefSeq" id="XP_004362226.1">
    <property type="nucleotide sequence ID" value="XM_004362169.1"/>
</dbReference>
<sequence length="111" mass="12200">MYTIKSFVSTLILLLVMIVVVFCNGGAQQPTFLAIETDYKDIHCQTKGIPNTMPTGTCISDSMYKCDMDAQTLAIFYFNGTASGCAGDFHVDVYNFGQCYGGSIYSCKQKK</sequence>
<feature type="signal peptide" evidence="1">
    <location>
        <begin position="1"/>
        <end position="23"/>
    </location>
</feature>
<dbReference type="EMBL" id="GL883007">
    <property type="protein sequence ID" value="EGG24375.1"/>
    <property type="molecule type" value="Genomic_DNA"/>
</dbReference>
<reference evidence="3" key="1">
    <citation type="journal article" date="2011" name="Genome Res.">
        <title>Phylogeny-wide analysis of social amoeba genomes highlights ancient origins for complex intercellular communication.</title>
        <authorList>
            <person name="Heidel A.J."/>
            <person name="Lawal H.M."/>
            <person name="Felder M."/>
            <person name="Schilde C."/>
            <person name="Helps N.R."/>
            <person name="Tunggal B."/>
            <person name="Rivero F."/>
            <person name="John U."/>
            <person name="Schleicher M."/>
            <person name="Eichinger L."/>
            <person name="Platzer M."/>
            <person name="Noegel A.A."/>
            <person name="Schaap P."/>
            <person name="Gloeckner G."/>
        </authorList>
    </citation>
    <scope>NUCLEOTIDE SEQUENCE [LARGE SCALE GENOMIC DNA]</scope>
    <source>
        <strain evidence="3">SH3</strain>
    </source>
</reference>
<evidence type="ECO:0000313" key="3">
    <source>
        <dbReference type="Proteomes" id="UP000007797"/>
    </source>
</evidence>